<evidence type="ECO:0000256" key="5">
    <source>
        <dbReference type="ARBA" id="ARBA00022970"/>
    </source>
</evidence>
<keyword evidence="7 9" id="KW-0496">Mitochondrion</keyword>
<feature type="transmembrane region" description="Helical" evidence="9">
    <location>
        <begin position="234"/>
        <end position="252"/>
    </location>
</feature>
<dbReference type="EMBL" id="JBDODL010000281">
    <property type="protein sequence ID" value="MES1919411.1"/>
    <property type="molecule type" value="Genomic_DNA"/>
</dbReference>
<keyword evidence="5" id="KW-0029">Amino-acid transport</keyword>
<comment type="caution">
    <text evidence="10">The sequence shown here is derived from an EMBL/GenBank/DDBJ whole genome shotgun (WGS) entry which is preliminary data.</text>
</comment>
<dbReference type="Proteomes" id="UP001439008">
    <property type="component" value="Unassembled WGS sequence"/>
</dbReference>
<evidence type="ECO:0000313" key="11">
    <source>
        <dbReference type="Proteomes" id="UP001439008"/>
    </source>
</evidence>
<dbReference type="NCBIfam" id="TIGR00798">
    <property type="entry name" value="mtc"/>
    <property type="match status" value="1"/>
</dbReference>
<evidence type="ECO:0000256" key="7">
    <source>
        <dbReference type="ARBA" id="ARBA00023128"/>
    </source>
</evidence>
<proteinExistence type="inferred from homology"/>
<keyword evidence="3" id="KW-0813">Transport</keyword>
<evidence type="ECO:0000256" key="8">
    <source>
        <dbReference type="ARBA" id="ARBA00023136"/>
    </source>
</evidence>
<keyword evidence="8 9" id="KW-0472">Membrane</keyword>
<protein>
    <recommendedName>
        <fullName evidence="9">Sidoreflexin</fullName>
    </recommendedName>
</protein>
<evidence type="ECO:0000256" key="6">
    <source>
        <dbReference type="ARBA" id="ARBA00022989"/>
    </source>
</evidence>
<feature type="transmembrane region" description="Helical" evidence="9">
    <location>
        <begin position="272"/>
        <end position="292"/>
    </location>
</feature>
<evidence type="ECO:0000256" key="3">
    <source>
        <dbReference type="ARBA" id="ARBA00022448"/>
    </source>
</evidence>
<comment type="similarity">
    <text evidence="2 9">Belongs to the sideroflexin family.</text>
</comment>
<evidence type="ECO:0000313" key="10">
    <source>
        <dbReference type="EMBL" id="MES1919411.1"/>
    </source>
</evidence>
<feature type="transmembrane region" description="Helical" evidence="9">
    <location>
        <begin position="179"/>
        <end position="200"/>
    </location>
</feature>
<keyword evidence="6 9" id="KW-1133">Transmembrane helix</keyword>
<organism evidence="10 11">
    <name type="scientific">Bonamia ostreae</name>
    <dbReference type="NCBI Taxonomy" id="126728"/>
    <lineage>
        <taxon>Eukaryota</taxon>
        <taxon>Sar</taxon>
        <taxon>Rhizaria</taxon>
        <taxon>Endomyxa</taxon>
        <taxon>Ascetosporea</taxon>
        <taxon>Haplosporida</taxon>
        <taxon>Bonamia</taxon>
    </lineage>
</organism>
<keyword evidence="11" id="KW-1185">Reference proteome</keyword>
<feature type="transmembrane region" description="Helical" evidence="9">
    <location>
        <begin position="146"/>
        <end position="167"/>
    </location>
</feature>
<reference evidence="10 11" key="1">
    <citation type="journal article" date="2024" name="BMC Biol.">
        <title>Comparative genomics of Ascetosporea gives new insight into the evolutionary basis for animal parasitism in Rhizaria.</title>
        <authorList>
            <person name="Hiltunen Thoren M."/>
            <person name="Onut-Brannstrom I."/>
            <person name="Alfjorden A."/>
            <person name="Peckova H."/>
            <person name="Swords F."/>
            <person name="Hooper C."/>
            <person name="Holzer A.S."/>
            <person name="Bass D."/>
            <person name="Burki F."/>
        </authorList>
    </citation>
    <scope>NUCLEOTIDE SEQUENCE [LARGE SCALE GENOMIC DNA]</scope>
    <source>
        <strain evidence="10">20-A016</strain>
    </source>
</reference>
<comment type="subcellular location">
    <subcellularLocation>
        <location evidence="1 9">Mitochondrion membrane</location>
        <topology evidence="1 9">Multi-pass membrane protein</topology>
    </subcellularLocation>
</comment>
<accession>A0ABV2AIB5</accession>
<gene>
    <name evidence="10" type="primary">SFXN5</name>
    <name evidence="10" type="ORF">MHBO_001249</name>
</gene>
<dbReference type="PANTHER" id="PTHR11153:SF6">
    <property type="entry name" value="SIDEROFLEXIN-5"/>
    <property type="match status" value="1"/>
</dbReference>
<name>A0ABV2AIB5_9EUKA</name>
<evidence type="ECO:0000256" key="1">
    <source>
        <dbReference type="ARBA" id="ARBA00004225"/>
    </source>
</evidence>
<evidence type="ECO:0000256" key="4">
    <source>
        <dbReference type="ARBA" id="ARBA00022692"/>
    </source>
</evidence>
<evidence type="ECO:0000256" key="9">
    <source>
        <dbReference type="RuleBase" id="RU362000"/>
    </source>
</evidence>
<dbReference type="PANTHER" id="PTHR11153">
    <property type="entry name" value="SIDEROFLEXIN"/>
    <property type="match status" value="1"/>
</dbReference>
<dbReference type="Pfam" id="PF03820">
    <property type="entry name" value="SFXNs"/>
    <property type="match status" value="1"/>
</dbReference>
<dbReference type="InterPro" id="IPR004686">
    <property type="entry name" value="Mtc"/>
</dbReference>
<sequence>MSDEEFNLEKNKYDQSTLAGRVRHFFEIFNPMLLMTSDKKLKRAVSLLEEYKTGKIKKLSDAVNRELWEAKKITDSILHPQTKEKIPLPCRFAAFVPMNIPIILGMISAKTIQAQLFWQWYNQSYNVAINHSNGNKTNPMSPQKIASAYLMALTVSCGMSVSISKLVKPASKISPIAGIAARATVPFLSVAAASVSNVLLMRYNETVKGIELKNKDGEVVGSSKKAAHKALRQVSLSRAIFPIPTILFPALVKSIMERKLVFKNMPRMAMPFNIALITATTFISLPVSIGLFPQIGSAKISELEDCFKGLKLSDGSPVETLYFNKGL</sequence>
<keyword evidence="4 9" id="KW-0812">Transmembrane</keyword>
<evidence type="ECO:0000256" key="2">
    <source>
        <dbReference type="ARBA" id="ARBA00005974"/>
    </source>
</evidence>